<dbReference type="AlphaFoldDB" id="A0A6A1WDB1"/>
<protein>
    <recommendedName>
        <fullName evidence="3">Retrotransposon Copia-like N-terminal domain-containing protein</fullName>
    </recommendedName>
</protein>
<name>A0A6A1WDB1_9ROSI</name>
<proteinExistence type="predicted"/>
<organism evidence="1 2">
    <name type="scientific">Morella rubra</name>
    <name type="common">Chinese bayberry</name>
    <dbReference type="NCBI Taxonomy" id="262757"/>
    <lineage>
        <taxon>Eukaryota</taxon>
        <taxon>Viridiplantae</taxon>
        <taxon>Streptophyta</taxon>
        <taxon>Embryophyta</taxon>
        <taxon>Tracheophyta</taxon>
        <taxon>Spermatophyta</taxon>
        <taxon>Magnoliopsida</taxon>
        <taxon>eudicotyledons</taxon>
        <taxon>Gunneridae</taxon>
        <taxon>Pentapetalae</taxon>
        <taxon>rosids</taxon>
        <taxon>fabids</taxon>
        <taxon>Fagales</taxon>
        <taxon>Myricaceae</taxon>
        <taxon>Morella</taxon>
    </lineage>
</organism>
<sequence length="101" mass="11264">MRFRPDNYALWREQILLLAESQELLSHLTQAPPPQYLTVAADDAGSTQVNPTYTSWKKHDVLCRWKSSTLSEESLGLGIGLDSSSKIWLGLEEANTQSSQG</sequence>
<gene>
    <name evidence="1" type="ORF">CJ030_MR2G006080</name>
</gene>
<evidence type="ECO:0000313" key="2">
    <source>
        <dbReference type="Proteomes" id="UP000516437"/>
    </source>
</evidence>
<evidence type="ECO:0008006" key="3">
    <source>
        <dbReference type="Google" id="ProtNLM"/>
    </source>
</evidence>
<evidence type="ECO:0000313" key="1">
    <source>
        <dbReference type="EMBL" id="KAB1223171.1"/>
    </source>
</evidence>
<comment type="caution">
    <text evidence="1">The sequence shown here is derived from an EMBL/GenBank/DDBJ whole genome shotgun (WGS) entry which is preliminary data.</text>
</comment>
<reference evidence="1 2" key="1">
    <citation type="journal article" date="2019" name="Plant Biotechnol. J.">
        <title>The red bayberry genome and genetic basis of sex determination.</title>
        <authorList>
            <person name="Jia H.M."/>
            <person name="Jia H.J."/>
            <person name="Cai Q.L."/>
            <person name="Wang Y."/>
            <person name="Zhao H.B."/>
            <person name="Yang W.F."/>
            <person name="Wang G.Y."/>
            <person name="Li Y.H."/>
            <person name="Zhan D.L."/>
            <person name="Shen Y.T."/>
            <person name="Niu Q.F."/>
            <person name="Chang L."/>
            <person name="Qiu J."/>
            <person name="Zhao L."/>
            <person name="Xie H.B."/>
            <person name="Fu W.Y."/>
            <person name="Jin J."/>
            <person name="Li X.W."/>
            <person name="Jiao Y."/>
            <person name="Zhou C.C."/>
            <person name="Tu T."/>
            <person name="Chai C.Y."/>
            <person name="Gao J.L."/>
            <person name="Fan L.J."/>
            <person name="van de Weg E."/>
            <person name="Wang J.Y."/>
            <person name="Gao Z.S."/>
        </authorList>
    </citation>
    <scope>NUCLEOTIDE SEQUENCE [LARGE SCALE GENOMIC DNA]</scope>
    <source>
        <tissue evidence="1">Leaves</tissue>
    </source>
</reference>
<dbReference type="OrthoDB" id="913025at2759"/>
<dbReference type="EMBL" id="RXIC02000020">
    <property type="protein sequence ID" value="KAB1223171.1"/>
    <property type="molecule type" value="Genomic_DNA"/>
</dbReference>
<keyword evidence="2" id="KW-1185">Reference proteome</keyword>
<accession>A0A6A1WDB1</accession>
<dbReference type="Proteomes" id="UP000516437">
    <property type="component" value="Chromosome 2"/>
</dbReference>